<evidence type="ECO:0000313" key="11">
    <source>
        <dbReference type="EMBL" id="OJA20915.1"/>
    </source>
</evidence>
<protein>
    <recommendedName>
        <fullName evidence="10">Nop domain-containing protein</fullName>
    </recommendedName>
</protein>
<dbReference type="GO" id="GO:0005687">
    <property type="term" value="C:U4 snRNP"/>
    <property type="evidence" value="ECO:0007669"/>
    <property type="project" value="TreeGrafter"/>
</dbReference>
<evidence type="ECO:0000256" key="1">
    <source>
        <dbReference type="ARBA" id="ARBA00004123"/>
    </source>
</evidence>
<dbReference type="PANTHER" id="PTHR13904:SF0">
    <property type="entry name" value="U4_U6 SMALL NUCLEAR RIBONUCLEOPROTEIN PRP31"/>
    <property type="match status" value="1"/>
</dbReference>
<keyword evidence="6" id="KW-0508">mRNA splicing</keyword>
<dbReference type="GO" id="GO:0046540">
    <property type="term" value="C:U4/U6 x U5 tri-snRNP complex"/>
    <property type="evidence" value="ECO:0007669"/>
    <property type="project" value="InterPro"/>
</dbReference>
<keyword evidence="12" id="KW-1185">Reference proteome</keyword>
<dbReference type="GO" id="GO:0000244">
    <property type="term" value="P:spliceosomal tri-snRNP complex assembly"/>
    <property type="evidence" value="ECO:0007669"/>
    <property type="project" value="InterPro"/>
</dbReference>
<keyword evidence="7" id="KW-0539">Nucleus</keyword>
<dbReference type="SMART" id="SM00931">
    <property type="entry name" value="NOSIC"/>
    <property type="match status" value="1"/>
</dbReference>
<dbReference type="AlphaFoldDB" id="A0A1J8QM06"/>
<dbReference type="GO" id="GO:0003723">
    <property type="term" value="F:RNA binding"/>
    <property type="evidence" value="ECO:0007669"/>
    <property type="project" value="UniProtKB-KW"/>
</dbReference>
<dbReference type="Gene3D" id="1.10.246.90">
    <property type="entry name" value="Nop domain"/>
    <property type="match status" value="1"/>
</dbReference>
<dbReference type="InterPro" id="IPR002687">
    <property type="entry name" value="Nop_dom"/>
</dbReference>
<reference evidence="11 12" key="1">
    <citation type="submission" date="2016-03" db="EMBL/GenBank/DDBJ databases">
        <title>Comparative genomics of the ectomycorrhizal sister species Rhizopogon vinicolor and Rhizopogon vesiculosus (Basidiomycota: Boletales) reveals a divergence of the mating type B locus.</title>
        <authorList>
            <person name="Mujic A.B."/>
            <person name="Kuo A."/>
            <person name="Tritt A."/>
            <person name="Lipzen A."/>
            <person name="Chen C."/>
            <person name="Johnson J."/>
            <person name="Sharma A."/>
            <person name="Barry K."/>
            <person name="Grigoriev I.V."/>
            <person name="Spatafora J.W."/>
        </authorList>
    </citation>
    <scope>NUCLEOTIDE SEQUENCE [LARGE SCALE GENOMIC DNA]</scope>
    <source>
        <strain evidence="11 12">AM-OR11-056</strain>
    </source>
</reference>
<evidence type="ECO:0000256" key="7">
    <source>
        <dbReference type="ARBA" id="ARBA00023242"/>
    </source>
</evidence>
<dbReference type="FunFam" id="1.10.246.90:FF:000002">
    <property type="entry name" value="U4/U6 small nuclear ribonucleoprotein Prp31"/>
    <property type="match status" value="1"/>
</dbReference>
<feature type="domain" description="Nop" evidence="10">
    <location>
        <begin position="740"/>
        <end position="858"/>
    </location>
</feature>
<organism evidence="11 12">
    <name type="scientific">Rhizopogon vesiculosus</name>
    <dbReference type="NCBI Taxonomy" id="180088"/>
    <lineage>
        <taxon>Eukaryota</taxon>
        <taxon>Fungi</taxon>
        <taxon>Dikarya</taxon>
        <taxon>Basidiomycota</taxon>
        <taxon>Agaricomycotina</taxon>
        <taxon>Agaricomycetes</taxon>
        <taxon>Agaricomycetidae</taxon>
        <taxon>Boletales</taxon>
        <taxon>Suillineae</taxon>
        <taxon>Rhizopogonaceae</taxon>
        <taxon>Rhizopogon</taxon>
    </lineage>
</organism>
<feature type="compositionally biased region" description="Acidic residues" evidence="9">
    <location>
        <begin position="544"/>
        <end position="559"/>
    </location>
</feature>
<comment type="similarity">
    <text evidence="2">Belongs to the PRP31 family.</text>
</comment>
<gene>
    <name evidence="11" type="ORF">AZE42_00892</name>
</gene>
<dbReference type="InterPro" id="IPR019175">
    <property type="entry name" value="Prp31_C"/>
</dbReference>
<accession>A0A1J8QM06</accession>
<keyword evidence="3" id="KW-0507">mRNA processing</keyword>
<dbReference type="PROSITE" id="PS51358">
    <property type="entry name" value="NOP"/>
    <property type="match status" value="1"/>
</dbReference>
<dbReference type="InterPro" id="IPR012976">
    <property type="entry name" value="NOSIC"/>
</dbReference>
<dbReference type="Pfam" id="PF09785">
    <property type="entry name" value="Prp31_C"/>
    <property type="match status" value="1"/>
</dbReference>
<feature type="region of interest" description="Disordered" evidence="9">
    <location>
        <begin position="515"/>
        <end position="561"/>
    </location>
</feature>
<name>A0A1J8QM06_9AGAM</name>
<dbReference type="Pfam" id="PF01798">
    <property type="entry name" value="Nop"/>
    <property type="match status" value="1"/>
</dbReference>
<dbReference type="InterPro" id="IPR042239">
    <property type="entry name" value="Nop_C"/>
</dbReference>
<dbReference type="OrthoDB" id="4771285at2759"/>
<evidence type="ECO:0000256" key="9">
    <source>
        <dbReference type="SAM" id="MobiDB-lite"/>
    </source>
</evidence>
<evidence type="ECO:0000256" key="2">
    <source>
        <dbReference type="ARBA" id="ARBA00005572"/>
    </source>
</evidence>
<dbReference type="Proteomes" id="UP000183567">
    <property type="component" value="Unassembled WGS sequence"/>
</dbReference>
<dbReference type="InterPro" id="IPR027105">
    <property type="entry name" value="Prp31"/>
</dbReference>
<comment type="caution">
    <text evidence="11">The sequence shown here is derived from an EMBL/GenBank/DDBJ whole genome shotgun (WGS) entry which is preliminary data.</text>
</comment>
<evidence type="ECO:0000256" key="6">
    <source>
        <dbReference type="ARBA" id="ARBA00023187"/>
    </source>
</evidence>
<dbReference type="FunFam" id="1.10.287.4070:FF:000003">
    <property type="entry name" value="U4/U6 small nuclear ribonucleoprotein PRP31"/>
    <property type="match status" value="1"/>
</dbReference>
<dbReference type="SUPFAM" id="SSF52047">
    <property type="entry name" value="RNI-like"/>
    <property type="match status" value="1"/>
</dbReference>
<dbReference type="InterPro" id="IPR032675">
    <property type="entry name" value="LRR_dom_sf"/>
</dbReference>
<dbReference type="PANTHER" id="PTHR13904">
    <property type="entry name" value="PRE-MRNA SPLICING FACTOR PRP31"/>
    <property type="match status" value="1"/>
</dbReference>
<dbReference type="InterPro" id="IPR036070">
    <property type="entry name" value="Nop_dom_sf"/>
</dbReference>
<comment type="subcellular location">
    <subcellularLocation>
        <location evidence="1">Nucleus</location>
    </subcellularLocation>
</comment>
<proteinExistence type="inferred from homology"/>
<feature type="region of interest" description="Disordered" evidence="9">
    <location>
        <begin position="863"/>
        <end position="886"/>
    </location>
</feature>
<dbReference type="STRING" id="180088.A0A1J8QM06"/>
<evidence type="ECO:0000256" key="4">
    <source>
        <dbReference type="ARBA" id="ARBA00022728"/>
    </source>
</evidence>
<keyword evidence="4" id="KW-0747">Spliceosome</keyword>
<dbReference type="SUPFAM" id="SSF89124">
    <property type="entry name" value="Nop domain"/>
    <property type="match status" value="1"/>
</dbReference>
<sequence>MAQRLFISEIQLSVFNWIFWLDTSPEKHIAQATLVALARTCHAFHDVALDVLWQHSGTIVRAIQSMPRDLWGGNTSSSSQSVSLTLHRDLTKDDWNIFRKYALRIRHASLANSSHGQTFLIDRDLLARLATMDVTQPLLPNITSIQWVITGRKDLRLLPRIMTKSVTSLVLDIWTMPLSRAVRQFISSIPPTSPALRELHVYATNPPPDDSVSRTVCRLHHLTTVHCGTLNAESLHHLSRLPSLVELKFDLRPDVELRGELLFQNLQVLDVDAQDIKSAVDILNRVQSRLTSLSISSGDHVEASGLAQLFRCLYDSLSHSSLRLLRISDTGPLLHHALISPALTLPDLYPLLSFNHLTHVNFSVGCGIFLDDVAAVELAQAWPNIVHLVLNRDMQNSVPSSVTPVGLVSLLRHCPNLKELTLEVDFSLIEEQNHHWIGDISHQHLLTFHTTFSRIHDAAKVATFLSHLLPRTAHVEYGWIYGLSDQQEYAERVNNDSSLNMIGLADELLADIDGLSDGGAEDPDETVPVTTNSANGLKRKATEDADMSDGEAEEEEAEAEGAGGLVLEGGMKPADELDAEDVQQMDLGGIEDEIEKYQANPSTPEAMSLPAHLNPEYTLIVQANNLSVDVDNEILVVHKFIRDHYAAKFPELEQLVPDPTQYVRAVRVLANTEDPTKADLAGVLPPAVVMSVLITATTTSGQTLSEAQWAAVEKACDLADKLEEARKKIFMYVSSRMNVLAPNLSAIVGTTTAAKLLGVAGGLGPLAKMPSCNVHLLGAQKKIALGFSTFTQRRHTGFVFQSDLIQQTPPEYQLKVQRTVGAKSVLAARMDLERTRRDGSYGEELREKIEKHIDRLAAPPPAKVTKALPLPNDGPKKRRGGKRQVIPKEAYAQTELRKLQNRMAFGEAEEEVGAFDQTKGLGMIGVGTGKVRAGMGEAKSRAKLSKANKLRTAALTRAAQGGSSTSGTATSLTVTPVQGFELTNRAAAAQRVKEANERWFASGSFTFMGQKGTNSKV</sequence>
<evidence type="ECO:0000256" key="8">
    <source>
        <dbReference type="ARBA" id="ARBA00023274"/>
    </source>
</evidence>
<dbReference type="Gene3D" id="3.80.10.10">
    <property type="entry name" value="Ribonuclease Inhibitor"/>
    <property type="match status" value="1"/>
</dbReference>
<evidence type="ECO:0000259" key="10">
    <source>
        <dbReference type="PROSITE" id="PS51358"/>
    </source>
</evidence>
<dbReference type="EMBL" id="LVVM01000339">
    <property type="protein sequence ID" value="OJA20915.1"/>
    <property type="molecule type" value="Genomic_DNA"/>
</dbReference>
<dbReference type="GO" id="GO:0071011">
    <property type="term" value="C:precatalytic spliceosome"/>
    <property type="evidence" value="ECO:0007669"/>
    <property type="project" value="TreeGrafter"/>
</dbReference>
<dbReference type="Gene3D" id="1.10.287.4070">
    <property type="match status" value="1"/>
</dbReference>
<keyword evidence="8" id="KW-0687">Ribonucleoprotein</keyword>
<keyword evidence="5" id="KW-0694">RNA-binding</keyword>
<evidence type="ECO:0000313" key="12">
    <source>
        <dbReference type="Proteomes" id="UP000183567"/>
    </source>
</evidence>
<evidence type="ECO:0000256" key="5">
    <source>
        <dbReference type="ARBA" id="ARBA00022884"/>
    </source>
</evidence>
<evidence type="ECO:0000256" key="3">
    <source>
        <dbReference type="ARBA" id="ARBA00022664"/>
    </source>
</evidence>